<dbReference type="STRING" id="320778.ABT57_11385"/>
<dbReference type="Proteomes" id="UP000035909">
    <property type="component" value="Unassembled WGS sequence"/>
</dbReference>
<name>A0A0J1HCP0_9GAMM</name>
<evidence type="ECO:0000256" key="8">
    <source>
        <dbReference type="ARBA" id="ARBA00022777"/>
    </source>
</evidence>
<evidence type="ECO:0000256" key="5">
    <source>
        <dbReference type="ARBA" id="ARBA00022679"/>
    </source>
</evidence>
<dbReference type="Gene3D" id="3.30.565.10">
    <property type="entry name" value="Histidine kinase-like ATPase, C-terminal domain"/>
    <property type="match status" value="1"/>
</dbReference>
<dbReference type="InterPro" id="IPR036890">
    <property type="entry name" value="HATPase_C_sf"/>
</dbReference>
<keyword evidence="8 15" id="KW-0418">Kinase</keyword>
<organism evidence="15 16">
    <name type="scientific">Photobacterium ganghwense</name>
    <dbReference type="NCBI Taxonomy" id="320778"/>
    <lineage>
        <taxon>Bacteria</taxon>
        <taxon>Pseudomonadati</taxon>
        <taxon>Pseudomonadota</taxon>
        <taxon>Gammaproteobacteria</taxon>
        <taxon>Vibrionales</taxon>
        <taxon>Vibrionaceae</taxon>
        <taxon>Photobacterium</taxon>
    </lineage>
</organism>
<keyword evidence="9" id="KW-0067">ATP-binding</keyword>
<comment type="subcellular location">
    <subcellularLocation>
        <location evidence="1">Cell inner membrane</location>
    </subcellularLocation>
    <subcellularLocation>
        <location evidence="2">Cell membrane</location>
        <topology evidence="2">Multi-pass membrane protein</topology>
    </subcellularLocation>
</comment>
<dbReference type="PROSITE" id="PS50109">
    <property type="entry name" value="HIS_KIN"/>
    <property type="match status" value="1"/>
</dbReference>
<dbReference type="PANTHER" id="PTHR43547">
    <property type="entry name" value="TWO-COMPONENT HISTIDINE KINASE"/>
    <property type="match status" value="1"/>
</dbReference>
<evidence type="ECO:0000256" key="3">
    <source>
        <dbReference type="ARBA" id="ARBA00022475"/>
    </source>
</evidence>
<keyword evidence="11" id="KW-0902">Two-component regulatory system</keyword>
<gene>
    <name evidence="15" type="ORF">ABT57_11385</name>
</gene>
<dbReference type="InterPro" id="IPR000014">
    <property type="entry name" value="PAS"/>
</dbReference>
<dbReference type="InterPro" id="IPR035965">
    <property type="entry name" value="PAS-like_dom_sf"/>
</dbReference>
<dbReference type="GO" id="GO:0005524">
    <property type="term" value="F:ATP binding"/>
    <property type="evidence" value="ECO:0007669"/>
    <property type="project" value="UniProtKB-KW"/>
</dbReference>
<dbReference type="InterPro" id="IPR003594">
    <property type="entry name" value="HATPase_dom"/>
</dbReference>
<protein>
    <submittedName>
        <fullName evidence="15">Histidine kinase</fullName>
    </submittedName>
</protein>
<reference evidence="15 16" key="1">
    <citation type="submission" date="2015-05" db="EMBL/GenBank/DDBJ databases">
        <title>Photobacterium galathea sp. nov.</title>
        <authorList>
            <person name="Machado H."/>
            <person name="Gram L."/>
        </authorList>
    </citation>
    <scope>NUCLEOTIDE SEQUENCE [LARGE SCALE GENOMIC DNA]</scope>
    <source>
        <strain evidence="15 16">DSM 22954</strain>
    </source>
</reference>
<evidence type="ECO:0000256" key="11">
    <source>
        <dbReference type="ARBA" id="ARBA00023012"/>
    </source>
</evidence>
<evidence type="ECO:0000313" key="15">
    <source>
        <dbReference type="EMBL" id="KLV09413.1"/>
    </source>
</evidence>
<sequence>MKLKSYLALSTVATTSTIVVVVTTVIFYLLQNAHIAGIQDRGLELARVLAHDPVVIEAVQAKNHQQPFALQTYIESIRSKTDASFIVVTDNHALRLTHPDPSKIGLPFRGEDITPALTEGIDHTSIASGTLGKAIRNFTPIVADGKVIGVVSIGYLYDRSISILLEQFGQLGSLITLVYLIGISLTATFVFKMKRTFLDYEPEVIVNKFREHEMILNSIRDAIIAVDTDMRITTVNHSASKMLSMGIFGREDFIGKPLSQYSASLSHLVLCSQQTSAEATCVKDTFNMGKHAYHADIYPITTTKGTQGHVIVFFANLEQRELASEVTYLKNYTELLRSKTHEYSNKLNVLSGMLQIGHHDEAVEFIQQETDSYQSIIRSIVTTVQDSAVAGLLLAKFNKAKDLGVTFSLDEDSSLNSYEKALSDKFVTILGNLIDNALLAAWQNRDQQPATVQLYLSDRSQHIIMEVQDSGAGVPENIHDHILEFGISSKDDEQQNGVGLYLVSQLVEYFHGSIDWERTEHHTTLFSVYLDKNIQ</sequence>
<dbReference type="RefSeq" id="WP_047885362.1">
    <property type="nucleotide sequence ID" value="NZ_CP071325.1"/>
</dbReference>
<dbReference type="Gene3D" id="3.30.450.20">
    <property type="entry name" value="PAS domain"/>
    <property type="match status" value="2"/>
</dbReference>
<keyword evidence="12 13" id="KW-0472">Membrane</keyword>
<dbReference type="SUPFAM" id="SSF55874">
    <property type="entry name" value="ATPase domain of HSP90 chaperone/DNA topoisomerase II/histidine kinase"/>
    <property type="match status" value="1"/>
</dbReference>
<dbReference type="SMART" id="SM00387">
    <property type="entry name" value="HATPase_c"/>
    <property type="match status" value="1"/>
</dbReference>
<dbReference type="InterPro" id="IPR013767">
    <property type="entry name" value="PAS_fold"/>
</dbReference>
<proteinExistence type="predicted"/>
<evidence type="ECO:0000256" key="12">
    <source>
        <dbReference type="ARBA" id="ARBA00023136"/>
    </source>
</evidence>
<feature type="transmembrane region" description="Helical" evidence="13">
    <location>
        <begin position="169"/>
        <end position="191"/>
    </location>
</feature>
<feature type="domain" description="Histidine kinase" evidence="14">
    <location>
        <begin position="338"/>
        <end position="534"/>
    </location>
</feature>
<keyword evidence="3" id="KW-1003">Cell membrane</keyword>
<keyword evidence="7" id="KW-0547">Nucleotide-binding</keyword>
<evidence type="ECO:0000313" key="16">
    <source>
        <dbReference type="Proteomes" id="UP000035909"/>
    </source>
</evidence>
<dbReference type="SMART" id="SM00091">
    <property type="entry name" value="PAS"/>
    <property type="match status" value="1"/>
</dbReference>
<evidence type="ECO:0000256" key="1">
    <source>
        <dbReference type="ARBA" id="ARBA00004533"/>
    </source>
</evidence>
<keyword evidence="6 13" id="KW-0812">Transmembrane</keyword>
<evidence type="ECO:0000256" key="10">
    <source>
        <dbReference type="ARBA" id="ARBA00022989"/>
    </source>
</evidence>
<dbReference type="PATRIC" id="fig|320778.3.peg.2477"/>
<keyword evidence="16" id="KW-1185">Reference proteome</keyword>
<dbReference type="InterPro" id="IPR039506">
    <property type="entry name" value="SPOB_a"/>
</dbReference>
<dbReference type="GO" id="GO:0006355">
    <property type="term" value="P:regulation of DNA-templated transcription"/>
    <property type="evidence" value="ECO:0007669"/>
    <property type="project" value="InterPro"/>
</dbReference>
<keyword evidence="4" id="KW-0597">Phosphoprotein</keyword>
<evidence type="ECO:0000256" key="9">
    <source>
        <dbReference type="ARBA" id="ARBA00022840"/>
    </source>
</evidence>
<dbReference type="SUPFAM" id="SSF55890">
    <property type="entry name" value="Sporulation response regulatory protein Spo0B"/>
    <property type="match status" value="1"/>
</dbReference>
<dbReference type="Pfam" id="PF00989">
    <property type="entry name" value="PAS"/>
    <property type="match status" value="1"/>
</dbReference>
<dbReference type="SUPFAM" id="SSF55785">
    <property type="entry name" value="PYP-like sensor domain (PAS domain)"/>
    <property type="match status" value="1"/>
</dbReference>
<dbReference type="PANTHER" id="PTHR43547:SF10">
    <property type="entry name" value="SENSOR HISTIDINE KINASE DCUS"/>
    <property type="match status" value="1"/>
</dbReference>
<evidence type="ECO:0000256" key="7">
    <source>
        <dbReference type="ARBA" id="ARBA00022741"/>
    </source>
</evidence>
<dbReference type="InterPro" id="IPR029151">
    <property type="entry name" value="Sensor-like_sf"/>
</dbReference>
<dbReference type="CDD" id="cd00130">
    <property type="entry name" value="PAS"/>
    <property type="match status" value="1"/>
</dbReference>
<dbReference type="GO" id="GO:0000155">
    <property type="term" value="F:phosphorelay sensor kinase activity"/>
    <property type="evidence" value="ECO:0007669"/>
    <property type="project" value="InterPro"/>
</dbReference>
<keyword evidence="10 13" id="KW-1133">Transmembrane helix</keyword>
<evidence type="ECO:0000256" key="13">
    <source>
        <dbReference type="SAM" id="Phobius"/>
    </source>
</evidence>
<dbReference type="InterPro" id="IPR033463">
    <property type="entry name" value="sCache_3"/>
</dbReference>
<dbReference type="InterPro" id="IPR005467">
    <property type="entry name" value="His_kinase_dom"/>
</dbReference>
<dbReference type="Gene3D" id="1.10.287.130">
    <property type="match status" value="1"/>
</dbReference>
<dbReference type="InterPro" id="IPR016120">
    <property type="entry name" value="Sig_transdc_His_kin_SpoOB"/>
</dbReference>
<dbReference type="EMBL" id="LDOU01000012">
    <property type="protein sequence ID" value="KLV09413.1"/>
    <property type="molecule type" value="Genomic_DNA"/>
</dbReference>
<keyword evidence="5" id="KW-0808">Transferase</keyword>
<dbReference type="OrthoDB" id="9792686at2"/>
<dbReference type="SUPFAM" id="SSF103190">
    <property type="entry name" value="Sensory domain-like"/>
    <property type="match status" value="1"/>
</dbReference>
<comment type="caution">
    <text evidence="15">The sequence shown here is derived from an EMBL/GenBank/DDBJ whole genome shotgun (WGS) entry which is preliminary data.</text>
</comment>
<accession>A0A0J1HCP0</accession>
<evidence type="ECO:0000256" key="6">
    <source>
        <dbReference type="ARBA" id="ARBA00022692"/>
    </source>
</evidence>
<dbReference type="AlphaFoldDB" id="A0A0J1HCP0"/>
<feature type="transmembrane region" description="Helical" evidence="13">
    <location>
        <begin position="6"/>
        <end position="30"/>
    </location>
</feature>
<evidence type="ECO:0000256" key="4">
    <source>
        <dbReference type="ARBA" id="ARBA00022553"/>
    </source>
</evidence>
<evidence type="ECO:0000256" key="2">
    <source>
        <dbReference type="ARBA" id="ARBA00004651"/>
    </source>
</evidence>
<dbReference type="Pfam" id="PF02518">
    <property type="entry name" value="HATPase_c"/>
    <property type="match status" value="1"/>
</dbReference>
<dbReference type="Pfam" id="PF14689">
    <property type="entry name" value="SPOB_a"/>
    <property type="match status" value="1"/>
</dbReference>
<dbReference type="Pfam" id="PF17203">
    <property type="entry name" value="sCache_3_2"/>
    <property type="match status" value="1"/>
</dbReference>
<evidence type="ECO:0000259" key="14">
    <source>
        <dbReference type="PROSITE" id="PS50109"/>
    </source>
</evidence>
<dbReference type="GO" id="GO:0005886">
    <property type="term" value="C:plasma membrane"/>
    <property type="evidence" value="ECO:0007669"/>
    <property type="project" value="UniProtKB-SubCell"/>
</dbReference>